<dbReference type="Proteomes" id="UP000044071">
    <property type="component" value="Unassembled WGS sequence"/>
</dbReference>
<dbReference type="RefSeq" id="WP_043872658.1">
    <property type="nucleotide sequence ID" value="NZ_CCVW01000001.1"/>
</dbReference>
<evidence type="ECO:0000313" key="2">
    <source>
        <dbReference type="Proteomes" id="UP000044071"/>
    </source>
</evidence>
<accession>A0A078KWH5</accession>
<dbReference type="eggNOG" id="ENOG5030Z5A">
    <property type="taxonomic scope" value="Bacteria"/>
</dbReference>
<dbReference type="CDD" id="cd22744">
    <property type="entry name" value="OTU"/>
    <property type="match status" value="1"/>
</dbReference>
<dbReference type="STRING" id="1034943.BN59_00307"/>
<proteinExistence type="predicted"/>
<protein>
    <submittedName>
        <fullName evidence="1">Uncharacterized protein</fullName>
    </submittedName>
</protein>
<dbReference type="OrthoDB" id="5634175at2"/>
<keyword evidence="2" id="KW-1185">Reference proteome</keyword>
<dbReference type="EMBL" id="CCSB01000001">
    <property type="protein sequence ID" value="CDZ76043.1"/>
    <property type="molecule type" value="Genomic_DNA"/>
</dbReference>
<reference evidence="1 2" key="1">
    <citation type="submission" date="2014-06" db="EMBL/GenBank/DDBJ databases">
        <authorList>
            <person name="Urmite Genomes Urmite Genomes"/>
        </authorList>
    </citation>
    <scope>NUCLEOTIDE SEQUENCE [LARGE SCALE GENOMIC DNA]</scope>
</reference>
<evidence type="ECO:0000313" key="1">
    <source>
        <dbReference type="EMBL" id="CDZ76043.1"/>
    </source>
</evidence>
<gene>
    <name evidence="1" type="ORF">BN59_00307</name>
</gene>
<name>A0A078KWH5_9GAMM</name>
<sequence>MAEKISTPVTSGFFGSKFKTDLPHNTRAVNTTSKLTYVDVGGDADSDFRSVAAAMIDNILLVRSRANQDLAKKLLEIHATHFEQTQIPVRLMTHAEILAKLLEAPQSRAKFLNELAYALRQETVSEMVNNPVRYRPAFVANKNLSPEEMRQQSTKLHPCAMAALSTAMQVPVELHEVEPNKEGQKLTVYNAGLQLHSASPIALLRHGDDNFALLNRPEYFSMMNRQKIEPIHPKAVSFKDPLLEEIHVKIAAEDQYLVQEYEHTVKRLNKWLQVGELSKESLLNGYIKNLGSEHQEQTKYVGIEHGSQHLFEELLTARKMLLPMQSAGANHEEQVTSELVRAVARKVSTGQMDISLVYEAEEKPSLSM</sequence>
<organism evidence="1 2">
    <name type="scientific">Legionella massiliensis</name>
    <dbReference type="NCBI Taxonomy" id="1034943"/>
    <lineage>
        <taxon>Bacteria</taxon>
        <taxon>Pseudomonadati</taxon>
        <taxon>Pseudomonadota</taxon>
        <taxon>Gammaproteobacteria</taxon>
        <taxon>Legionellales</taxon>
        <taxon>Legionellaceae</taxon>
        <taxon>Legionella</taxon>
    </lineage>
</organism>
<dbReference type="AlphaFoldDB" id="A0A078KWH5"/>